<proteinExistence type="predicted"/>
<feature type="transmembrane region" description="Helical" evidence="1">
    <location>
        <begin position="153"/>
        <end position="174"/>
    </location>
</feature>
<keyword evidence="1" id="KW-0472">Membrane</keyword>
<organism evidence="2 3">
    <name type="scientific">Candidatus Cryptobacteroides gallistercoris</name>
    <dbReference type="NCBI Taxonomy" id="2840765"/>
    <lineage>
        <taxon>Bacteria</taxon>
        <taxon>Pseudomonadati</taxon>
        <taxon>Bacteroidota</taxon>
        <taxon>Bacteroidia</taxon>
        <taxon>Bacteroidales</taxon>
        <taxon>Candidatus Cryptobacteroides</taxon>
    </lineage>
</organism>
<evidence type="ECO:0000313" key="2">
    <source>
        <dbReference type="EMBL" id="MBO8453651.1"/>
    </source>
</evidence>
<reference evidence="2" key="1">
    <citation type="submission" date="2020-10" db="EMBL/GenBank/DDBJ databases">
        <authorList>
            <person name="Gilroy R."/>
        </authorList>
    </citation>
    <scope>NUCLEOTIDE SEQUENCE</scope>
    <source>
        <strain evidence="2">F1-3629</strain>
    </source>
</reference>
<feature type="transmembrane region" description="Helical" evidence="1">
    <location>
        <begin position="122"/>
        <end position="141"/>
    </location>
</feature>
<protein>
    <submittedName>
        <fullName evidence="2">Uncharacterized protein</fullName>
    </submittedName>
</protein>
<gene>
    <name evidence="2" type="ORF">IAC07_02860</name>
</gene>
<keyword evidence="1" id="KW-1133">Transmembrane helix</keyword>
<feature type="transmembrane region" description="Helical" evidence="1">
    <location>
        <begin position="43"/>
        <end position="65"/>
    </location>
</feature>
<reference evidence="2" key="2">
    <citation type="journal article" date="2021" name="PeerJ">
        <title>Extensive microbial diversity within the chicken gut microbiome revealed by metagenomics and culture.</title>
        <authorList>
            <person name="Gilroy R."/>
            <person name="Ravi A."/>
            <person name="Getino M."/>
            <person name="Pursley I."/>
            <person name="Horton D.L."/>
            <person name="Alikhan N.F."/>
            <person name="Baker D."/>
            <person name="Gharbi K."/>
            <person name="Hall N."/>
            <person name="Watson M."/>
            <person name="Adriaenssens E.M."/>
            <person name="Foster-Nyarko E."/>
            <person name="Jarju S."/>
            <person name="Secka A."/>
            <person name="Antonio M."/>
            <person name="Oren A."/>
            <person name="Chaudhuri R.R."/>
            <person name="La Ragione R."/>
            <person name="Hildebrand F."/>
            <person name="Pallen M.J."/>
        </authorList>
    </citation>
    <scope>NUCLEOTIDE SEQUENCE</scope>
    <source>
        <strain evidence="2">F1-3629</strain>
    </source>
</reference>
<evidence type="ECO:0000313" key="3">
    <source>
        <dbReference type="Proteomes" id="UP000771749"/>
    </source>
</evidence>
<dbReference type="EMBL" id="JADIMJ010000044">
    <property type="protein sequence ID" value="MBO8453651.1"/>
    <property type="molecule type" value="Genomic_DNA"/>
</dbReference>
<name>A0A940IFJ8_9BACT</name>
<dbReference type="AlphaFoldDB" id="A0A940IFJ8"/>
<accession>A0A940IFJ8</accession>
<evidence type="ECO:0000256" key="1">
    <source>
        <dbReference type="SAM" id="Phobius"/>
    </source>
</evidence>
<feature type="transmembrane region" description="Helical" evidence="1">
    <location>
        <begin position="71"/>
        <end position="92"/>
    </location>
</feature>
<keyword evidence="1" id="KW-0812">Transmembrane</keyword>
<comment type="caution">
    <text evidence="2">The sequence shown here is derived from an EMBL/GenBank/DDBJ whole genome shotgun (WGS) entry which is preliminary data.</text>
</comment>
<sequence>MENNNELEQMRQEIISLREKLDHQIIINEEHVRRTMQDKVKNIKLQTAILAAIGIAGTVFCHWALSSYIGLSLALSVTTDIFLIAAVVLSVWSTRKLHPRDMMNENLVKAGKEIAKMKKRGIVWKKIAFPFLAVWFTWVVIETVNAGLDNDMVTGFLGGCGLGLLGGIVCGAIYDRKQTAKIDGLLKQIDELLK</sequence>
<dbReference type="Proteomes" id="UP000771749">
    <property type="component" value="Unassembled WGS sequence"/>
</dbReference>